<feature type="compositionally biased region" description="Basic and acidic residues" evidence="1">
    <location>
        <begin position="367"/>
        <end position="384"/>
    </location>
</feature>
<dbReference type="EMBL" id="LT934120">
    <property type="protein sequence ID" value="VAI31816.1"/>
    <property type="molecule type" value="Genomic_DNA"/>
</dbReference>
<reference evidence="3 4" key="1">
    <citation type="submission" date="2017-09" db="EMBL/GenBank/DDBJ databases">
        <authorList>
            <consortium name="International Durum Wheat Genome Sequencing Consortium (IDWGSC)"/>
            <person name="Milanesi L."/>
        </authorList>
    </citation>
    <scope>NUCLEOTIDE SEQUENCE [LARGE SCALE GENOMIC DNA]</scope>
    <source>
        <strain evidence="4">cv. Svevo</strain>
    </source>
</reference>
<evidence type="ECO:0000313" key="4">
    <source>
        <dbReference type="Proteomes" id="UP000324705"/>
    </source>
</evidence>
<feature type="region of interest" description="Disordered" evidence="1">
    <location>
        <begin position="78"/>
        <end position="113"/>
    </location>
</feature>
<name>A0A9R0X859_TRITD</name>
<dbReference type="Gramene" id="TRITD5Bv1G115370.1">
    <property type="protein sequence ID" value="TRITD5Bv1G115370.1"/>
    <property type="gene ID" value="TRITD5Bv1G115370"/>
</dbReference>
<dbReference type="InterPro" id="IPR027353">
    <property type="entry name" value="NET_dom"/>
</dbReference>
<evidence type="ECO:0000256" key="1">
    <source>
        <dbReference type="SAM" id="MobiDB-lite"/>
    </source>
</evidence>
<dbReference type="Pfam" id="PF17035">
    <property type="entry name" value="BET"/>
    <property type="match status" value="1"/>
</dbReference>
<dbReference type="InterPro" id="IPR038336">
    <property type="entry name" value="NET_sf"/>
</dbReference>
<feature type="compositionally biased region" description="Basic residues" evidence="1">
    <location>
        <begin position="102"/>
        <end position="112"/>
    </location>
</feature>
<dbReference type="PANTHER" id="PTHR46136">
    <property type="entry name" value="TRANSCRIPTION FACTOR GTE8"/>
    <property type="match status" value="1"/>
</dbReference>
<feature type="compositionally biased region" description="Low complexity" evidence="1">
    <location>
        <begin position="301"/>
        <end position="315"/>
    </location>
</feature>
<dbReference type="AlphaFoldDB" id="A0A9R0X859"/>
<dbReference type="OMA" id="PRRPACK"/>
<dbReference type="InterPro" id="IPR052442">
    <property type="entry name" value="Env_Response_Regulator"/>
</dbReference>
<dbReference type="Gene3D" id="1.20.1270.220">
    <property type="match status" value="1"/>
</dbReference>
<accession>A0A9R0X859</accession>
<feature type="compositionally biased region" description="Low complexity" evidence="1">
    <location>
        <begin position="325"/>
        <end position="340"/>
    </location>
</feature>
<evidence type="ECO:0000313" key="3">
    <source>
        <dbReference type="EMBL" id="VAI31816.1"/>
    </source>
</evidence>
<feature type="compositionally biased region" description="Basic and acidic residues" evidence="1">
    <location>
        <begin position="175"/>
        <end position="191"/>
    </location>
</feature>
<dbReference type="PROSITE" id="PS51525">
    <property type="entry name" value="NET"/>
    <property type="match status" value="1"/>
</dbReference>
<protein>
    <recommendedName>
        <fullName evidence="2">NET domain-containing protein</fullName>
    </recommendedName>
</protein>
<feature type="domain" description="NET" evidence="2">
    <location>
        <begin position="102"/>
        <end position="181"/>
    </location>
</feature>
<keyword evidence="4" id="KW-1185">Reference proteome</keyword>
<proteinExistence type="predicted"/>
<feature type="region of interest" description="Disordered" evidence="1">
    <location>
        <begin position="175"/>
        <end position="203"/>
    </location>
</feature>
<organism evidence="3 4">
    <name type="scientific">Triticum turgidum subsp. durum</name>
    <name type="common">Durum wheat</name>
    <name type="synonym">Triticum durum</name>
    <dbReference type="NCBI Taxonomy" id="4567"/>
    <lineage>
        <taxon>Eukaryota</taxon>
        <taxon>Viridiplantae</taxon>
        <taxon>Streptophyta</taxon>
        <taxon>Embryophyta</taxon>
        <taxon>Tracheophyta</taxon>
        <taxon>Spermatophyta</taxon>
        <taxon>Magnoliopsida</taxon>
        <taxon>Liliopsida</taxon>
        <taxon>Poales</taxon>
        <taxon>Poaceae</taxon>
        <taxon>BOP clade</taxon>
        <taxon>Pooideae</taxon>
        <taxon>Triticodae</taxon>
        <taxon>Triticeae</taxon>
        <taxon>Triticinae</taxon>
        <taxon>Triticum</taxon>
    </lineage>
</organism>
<sequence length="457" mass="50358">MEIAYPYGGELTRKHGSVTGQPFAAKIDIMSGQKRAREMQILRQRFQAELVAVRGLLHKAAAVLIPASSPLAPRVKESRPGFLAEEPPAKKRKASPPVPVINRKKAPTKKKMTASEREMLAEDLELFVAEIPDHIVQLLQKHSCATRPGEIEMDLHALDDAAAVELQEQVDKFARERRSANPSPQERHQDGPEAMNEEEDEEVDICGGVSPLVIVPQPLLQERHQDGPEAMNEEEDEEVDICGGVSPLVIVPQPLLQERHQDGPEVMAEEEEEEEVDICGGVSPLPIVPAPLLLVEDETASGSPSSSSSSSSSDTDSSDSDSDTDSGSSDSGSEHSGGSDSDSDSDEIVDSPAPAITPPTCEQLARALERQRKEATSRAREKARQELLHMEKTAMPDDTLHREDLKRLGIDEYNTAKPSNLLRQIGLYLKVDDDRKHHHHHHHQIFEEDLEEGEIRS</sequence>
<dbReference type="Proteomes" id="UP000324705">
    <property type="component" value="Chromosome 5B"/>
</dbReference>
<feature type="compositionally biased region" description="Low complexity" evidence="1">
    <location>
        <begin position="282"/>
        <end position="294"/>
    </location>
</feature>
<evidence type="ECO:0000259" key="2">
    <source>
        <dbReference type="PROSITE" id="PS51525"/>
    </source>
</evidence>
<gene>
    <name evidence="3" type="ORF">TRITD_5Bv1G115370</name>
</gene>
<feature type="compositionally biased region" description="Acidic residues" evidence="1">
    <location>
        <begin position="267"/>
        <end position="277"/>
    </location>
</feature>
<feature type="region of interest" description="Disordered" evidence="1">
    <location>
        <begin position="261"/>
        <end position="384"/>
    </location>
</feature>
<dbReference type="PANTHER" id="PTHR46136:SF18">
    <property type="entry name" value="NET DOMAIN-CONTAINING PROTEIN"/>
    <property type="match status" value="1"/>
</dbReference>